<name>A0AAJ4ZF90_PANPU</name>
<dbReference type="Proteomes" id="UP000254589">
    <property type="component" value="Unassembled WGS sequence"/>
</dbReference>
<comment type="caution">
    <text evidence="1">The sequence shown here is derived from an EMBL/GenBank/DDBJ whole genome shotgun (WGS) entry which is preliminary data.</text>
</comment>
<proteinExistence type="predicted"/>
<sequence>MHVAIDSTPKDRPRRRSEVTVAFWMVLSTLTLLCAAMKLAWAAEAVGSAVASQQTTAEKMTKQEGQSPDGLMPCLSPTSDSIASVPPKRMPPRVKSAVHKVTFNNCQGTTTLTITRTGRSCMYQFGPYQISLEPNQRYQISMEDSNNYLQGCADSNKSVSWSINSSNGSTSAAAWVHSHKPGPWSSMVESSGSGAPGQVGSATCDGVNCLNAWAVANTGTPEVIISFE</sequence>
<reference evidence="1 2" key="1">
    <citation type="submission" date="2018-06" db="EMBL/GenBank/DDBJ databases">
        <authorList>
            <consortium name="Pathogen Informatics"/>
            <person name="Doyle S."/>
        </authorList>
    </citation>
    <scope>NUCLEOTIDE SEQUENCE [LARGE SCALE GENOMIC DNA]</scope>
    <source>
        <strain evidence="1 2">NCTC13159</strain>
    </source>
</reference>
<dbReference type="AlphaFoldDB" id="A0AAJ4ZF90"/>
<evidence type="ECO:0000313" key="2">
    <source>
        <dbReference type="Proteomes" id="UP000254589"/>
    </source>
</evidence>
<evidence type="ECO:0000313" key="1">
    <source>
        <dbReference type="EMBL" id="SUA92372.1"/>
    </source>
</evidence>
<organism evidence="1 2">
    <name type="scientific">Pandoraea pulmonicola</name>
    <dbReference type="NCBI Taxonomy" id="93221"/>
    <lineage>
        <taxon>Bacteria</taxon>
        <taxon>Pseudomonadati</taxon>
        <taxon>Pseudomonadota</taxon>
        <taxon>Betaproteobacteria</taxon>
        <taxon>Burkholderiales</taxon>
        <taxon>Burkholderiaceae</taxon>
        <taxon>Pandoraea</taxon>
    </lineage>
</organism>
<dbReference type="EMBL" id="UGSJ01000001">
    <property type="protein sequence ID" value="SUA92372.1"/>
    <property type="molecule type" value="Genomic_DNA"/>
</dbReference>
<accession>A0AAJ4ZF90</accession>
<gene>
    <name evidence="1" type="ORF">NCTC13159_03902</name>
</gene>
<protein>
    <submittedName>
        <fullName evidence="1">Uncharacterized protein</fullName>
    </submittedName>
</protein>